<dbReference type="AlphaFoldDB" id="A0A9N9PFV6"/>
<sequence length="57" mass="6656">KDDELDDCDYEVDEIISNLEEVSSKIIDDIENLDPDNRNDLPTTSLFEFFNPQLIHN</sequence>
<keyword evidence="2" id="KW-1185">Reference proteome</keyword>
<evidence type="ECO:0000313" key="1">
    <source>
        <dbReference type="EMBL" id="CAG8812472.1"/>
    </source>
</evidence>
<protein>
    <submittedName>
        <fullName evidence="1">8849_t:CDS:1</fullName>
    </submittedName>
</protein>
<feature type="non-terminal residue" evidence="1">
    <location>
        <position position="57"/>
    </location>
</feature>
<evidence type="ECO:0000313" key="2">
    <source>
        <dbReference type="Proteomes" id="UP000789405"/>
    </source>
</evidence>
<dbReference type="Proteomes" id="UP000789405">
    <property type="component" value="Unassembled WGS sequence"/>
</dbReference>
<organism evidence="1 2">
    <name type="scientific">Dentiscutata erythropus</name>
    <dbReference type="NCBI Taxonomy" id="1348616"/>
    <lineage>
        <taxon>Eukaryota</taxon>
        <taxon>Fungi</taxon>
        <taxon>Fungi incertae sedis</taxon>
        <taxon>Mucoromycota</taxon>
        <taxon>Glomeromycotina</taxon>
        <taxon>Glomeromycetes</taxon>
        <taxon>Diversisporales</taxon>
        <taxon>Gigasporaceae</taxon>
        <taxon>Dentiscutata</taxon>
    </lineage>
</organism>
<feature type="non-terminal residue" evidence="1">
    <location>
        <position position="1"/>
    </location>
</feature>
<proteinExistence type="predicted"/>
<accession>A0A9N9PFV6</accession>
<gene>
    <name evidence="1" type="ORF">DERYTH_LOCUS25630</name>
</gene>
<comment type="caution">
    <text evidence="1">The sequence shown here is derived from an EMBL/GenBank/DDBJ whole genome shotgun (WGS) entry which is preliminary data.</text>
</comment>
<dbReference type="EMBL" id="CAJVPY010048855">
    <property type="protein sequence ID" value="CAG8812472.1"/>
    <property type="molecule type" value="Genomic_DNA"/>
</dbReference>
<reference evidence="1" key="1">
    <citation type="submission" date="2021-06" db="EMBL/GenBank/DDBJ databases">
        <authorList>
            <person name="Kallberg Y."/>
            <person name="Tangrot J."/>
            <person name="Rosling A."/>
        </authorList>
    </citation>
    <scope>NUCLEOTIDE SEQUENCE</scope>
    <source>
        <strain evidence="1">MA453B</strain>
    </source>
</reference>
<name>A0A9N9PFV6_9GLOM</name>